<evidence type="ECO:0000256" key="1">
    <source>
        <dbReference type="SAM" id="MobiDB-lite"/>
    </source>
</evidence>
<sequence length="231" mass="24509">MVPLVEGGIASSTSTISSDSPASTSIEPEAAPTADPVLSESASLPPSSGPTTLQTSTITSGDQAASQTSSSRPTAELANDAVDAQGDAQVTGPSRPRDIGIVIGTILSAVILIVIFIFLYRRRQRIKEAKESSTGTEWTKPLPDEPPNNDKDYHGVSVWSMSAKTNNDDGNKTGTYSQYGNFFISDEKTGRGMMEEYEYIVQPPAATVRSSRDLHIDISRQALTGKASLSP</sequence>
<reference evidence="3" key="1">
    <citation type="submission" date="2020-03" db="EMBL/GenBank/DDBJ databases">
        <title>Site-based positive gene gene selection in Geosmithia morbida across the United States reveals a broad range of putative effectors and factors for local host and environmental adapation.</title>
        <authorList>
            <person name="Onufrak A."/>
            <person name="Murdoch R.W."/>
            <person name="Gazis R."/>
            <person name="Huff M."/>
            <person name="Staton M."/>
            <person name="Klingeman W."/>
            <person name="Hadziabdic D."/>
        </authorList>
    </citation>
    <scope>NUCLEOTIDE SEQUENCE</scope>
    <source>
        <strain evidence="3">1262</strain>
    </source>
</reference>
<keyword evidence="2" id="KW-1133">Transmembrane helix</keyword>
<evidence type="ECO:0000256" key="2">
    <source>
        <dbReference type="SAM" id="Phobius"/>
    </source>
</evidence>
<feature type="region of interest" description="Disordered" evidence="1">
    <location>
        <begin position="1"/>
        <end position="80"/>
    </location>
</feature>
<name>A0A9P4YRY1_9HYPO</name>
<dbReference type="RefSeq" id="XP_035320668.1">
    <property type="nucleotide sequence ID" value="XM_035469574.1"/>
</dbReference>
<feature type="compositionally biased region" description="Low complexity" evidence="1">
    <location>
        <begin position="9"/>
        <end position="26"/>
    </location>
</feature>
<keyword evidence="4" id="KW-1185">Reference proteome</keyword>
<feature type="transmembrane region" description="Helical" evidence="2">
    <location>
        <begin position="99"/>
        <end position="120"/>
    </location>
</feature>
<organism evidence="3 4">
    <name type="scientific">Geosmithia morbida</name>
    <dbReference type="NCBI Taxonomy" id="1094350"/>
    <lineage>
        <taxon>Eukaryota</taxon>
        <taxon>Fungi</taxon>
        <taxon>Dikarya</taxon>
        <taxon>Ascomycota</taxon>
        <taxon>Pezizomycotina</taxon>
        <taxon>Sordariomycetes</taxon>
        <taxon>Hypocreomycetidae</taxon>
        <taxon>Hypocreales</taxon>
        <taxon>Bionectriaceae</taxon>
        <taxon>Geosmithia</taxon>
    </lineage>
</organism>
<evidence type="ECO:0000313" key="3">
    <source>
        <dbReference type="EMBL" id="KAF4122016.1"/>
    </source>
</evidence>
<feature type="compositionally biased region" description="Polar residues" evidence="1">
    <location>
        <begin position="40"/>
        <end position="73"/>
    </location>
</feature>
<gene>
    <name evidence="3" type="ORF">GMORB2_7609</name>
</gene>
<evidence type="ECO:0000313" key="4">
    <source>
        <dbReference type="Proteomes" id="UP000749293"/>
    </source>
</evidence>
<feature type="region of interest" description="Disordered" evidence="1">
    <location>
        <begin position="130"/>
        <end position="149"/>
    </location>
</feature>
<keyword evidence="2" id="KW-0472">Membrane</keyword>
<keyword evidence="2" id="KW-0812">Transmembrane</keyword>
<proteinExistence type="predicted"/>
<dbReference type="Proteomes" id="UP000749293">
    <property type="component" value="Unassembled WGS sequence"/>
</dbReference>
<dbReference type="GeneID" id="55973832"/>
<dbReference type="EMBL" id="JAANYQ010000010">
    <property type="protein sequence ID" value="KAF4122016.1"/>
    <property type="molecule type" value="Genomic_DNA"/>
</dbReference>
<protein>
    <submittedName>
        <fullName evidence="3">Uncharacterized protein</fullName>
    </submittedName>
</protein>
<accession>A0A9P4YRY1</accession>
<dbReference type="AlphaFoldDB" id="A0A9P4YRY1"/>
<comment type="caution">
    <text evidence="3">The sequence shown here is derived from an EMBL/GenBank/DDBJ whole genome shotgun (WGS) entry which is preliminary data.</text>
</comment>
<dbReference type="CDD" id="cd12087">
    <property type="entry name" value="TM_EGFR-like"/>
    <property type="match status" value="1"/>
</dbReference>